<evidence type="ECO:0000259" key="7">
    <source>
        <dbReference type="Pfam" id="PF02836"/>
    </source>
</evidence>
<dbReference type="PANTHER" id="PTHR42732:SF2">
    <property type="entry name" value="BETA-MANNOSIDASE"/>
    <property type="match status" value="1"/>
</dbReference>
<name>A0ABZ2M6Z6_9BACT</name>
<evidence type="ECO:0000256" key="4">
    <source>
        <dbReference type="SAM" id="MobiDB-lite"/>
    </source>
</evidence>
<keyword evidence="11" id="KW-1185">Reference proteome</keyword>
<feature type="region of interest" description="Disordered" evidence="4">
    <location>
        <begin position="28"/>
        <end position="80"/>
    </location>
</feature>
<dbReference type="InterPro" id="IPR006102">
    <property type="entry name" value="Ig-like_GH2"/>
</dbReference>
<feature type="domain" description="Alpha-L-arabinofuranosidase B arabinose-binding" evidence="9">
    <location>
        <begin position="813"/>
        <end position="952"/>
    </location>
</feature>
<evidence type="ECO:0000313" key="11">
    <source>
        <dbReference type="Proteomes" id="UP001370348"/>
    </source>
</evidence>
<gene>
    <name evidence="10" type="ORF">LZC94_13555</name>
</gene>
<dbReference type="SUPFAM" id="SSF49785">
    <property type="entry name" value="Galactose-binding domain-like"/>
    <property type="match status" value="1"/>
</dbReference>
<dbReference type="Gene3D" id="2.80.10.50">
    <property type="match status" value="2"/>
</dbReference>
<evidence type="ECO:0000259" key="9">
    <source>
        <dbReference type="Pfam" id="PF05270"/>
    </source>
</evidence>
<dbReference type="PROSITE" id="PS51257">
    <property type="entry name" value="PROKAR_LIPOPROTEIN"/>
    <property type="match status" value="1"/>
</dbReference>
<dbReference type="SUPFAM" id="SSF110221">
    <property type="entry name" value="AbfB domain"/>
    <property type="match status" value="2"/>
</dbReference>
<dbReference type="InterPro" id="IPR007934">
    <property type="entry name" value="AbfB_ABD"/>
</dbReference>
<dbReference type="InterPro" id="IPR036156">
    <property type="entry name" value="Beta-gal/glucu_dom_sf"/>
</dbReference>
<dbReference type="InterPro" id="IPR006103">
    <property type="entry name" value="Glyco_hydro_2_cat"/>
</dbReference>
<dbReference type="InterPro" id="IPR013783">
    <property type="entry name" value="Ig-like_fold"/>
</dbReference>
<evidence type="ECO:0000259" key="6">
    <source>
        <dbReference type="Pfam" id="PF00703"/>
    </source>
</evidence>
<evidence type="ECO:0000313" key="10">
    <source>
        <dbReference type="EMBL" id="WXB18276.1"/>
    </source>
</evidence>
<feature type="signal peptide" evidence="5">
    <location>
        <begin position="1"/>
        <end position="28"/>
    </location>
</feature>
<dbReference type="SUPFAM" id="SSF51445">
    <property type="entry name" value="(Trans)glycosidases"/>
    <property type="match status" value="1"/>
</dbReference>
<dbReference type="Gene3D" id="2.60.120.260">
    <property type="entry name" value="Galactose-binding domain-like"/>
    <property type="match status" value="1"/>
</dbReference>
<evidence type="ECO:0000256" key="3">
    <source>
        <dbReference type="ARBA" id="ARBA00023295"/>
    </source>
</evidence>
<dbReference type="Pfam" id="PF00703">
    <property type="entry name" value="Glyco_hydro_2"/>
    <property type="match status" value="1"/>
</dbReference>
<dbReference type="Pfam" id="PF02837">
    <property type="entry name" value="Glyco_hydro_2_N"/>
    <property type="match status" value="1"/>
</dbReference>
<dbReference type="Pfam" id="PF02836">
    <property type="entry name" value="Glyco_hydro_2_C"/>
    <property type="match status" value="1"/>
</dbReference>
<comment type="similarity">
    <text evidence="1">Belongs to the glycosyl hydrolase 2 family.</text>
</comment>
<dbReference type="Pfam" id="PF05270">
    <property type="entry name" value="AbfB"/>
    <property type="match status" value="2"/>
</dbReference>
<accession>A0ABZ2M6Z6</accession>
<dbReference type="InterPro" id="IPR008979">
    <property type="entry name" value="Galactose-bd-like_sf"/>
</dbReference>
<dbReference type="InterPro" id="IPR051913">
    <property type="entry name" value="GH2_Domain-Containing"/>
</dbReference>
<dbReference type="InterPro" id="IPR036195">
    <property type="entry name" value="AbfB_ABD_sf"/>
</dbReference>
<feature type="chain" id="PRO_5045938678" evidence="5">
    <location>
        <begin position="29"/>
        <end position="959"/>
    </location>
</feature>
<reference evidence="10 11" key="1">
    <citation type="submission" date="2021-12" db="EMBL/GenBank/DDBJ databases">
        <title>Discovery of the Pendulisporaceae a myxobacterial family with distinct sporulation behavior and unique specialized metabolism.</title>
        <authorList>
            <person name="Garcia R."/>
            <person name="Popoff A."/>
            <person name="Bader C.D."/>
            <person name="Loehr J."/>
            <person name="Walesch S."/>
            <person name="Walt C."/>
            <person name="Boldt J."/>
            <person name="Bunk B."/>
            <person name="Haeckl F.J.F.P.J."/>
            <person name="Gunesch A.P."/>
            <person name="Birkelbach J."/>
            <person name="Nuebel U."/>
            <person name="Pietschmann T."/>
            <person name="Bach T."/>
            <person name="Mueller R."/>
        </authorList>
    </citation>
    <scope>NUCLEOTIDE SEQUENCE [LARGE SCALE GENOMIC DNA]</scope>
    <source>
        <strain evidence="10 11">MSr11954</strain>
    </source>
</reference>
<dbReference type="CDD" id="cd23399">
    <property type="entry name" value="beta-trefoil_ABD_ABFB"/>
    <property type="match status" value="2"/>
</dbReference>
<feature type="compositionally biased region" description="Low complexity" evidence="4">
    <location>
        <begin position="28"/>
        <end position="45"/>
    </location>
</feature>
<evidence type="ECO:0000256" key="5">
    <source>
        <dbReference type="SAM" id="SignalP"/>
    </source>
</evidence>
<feature type="domain" description="Glycosyl hydrolases family 2 sugar binding" evidence="8">
    <location>
        <begin position="118"/>
        <end position="206"/>
    </location>
</feature>
<proteinExistence type="inferred from homology"/>
<dbReference type="SUPFAM" id="SSF49303">
    <property type="entry name" value="beta-Galactosidase/glucuronidase domain"/>
    <property type="match status" value="1"/>
</dbReference>
<dbReference type="PANTHER" id="PTHR42732">
    <property type="entry name" value="BETA-GALACTOSIDASE"/>
    <property type="match status" value="1"/>
</dbReference>
<evidence type="ECO:0000256" key="1">
    <source>
        <dbReference type="ARBA" id="ARBA00007401"/>
    </source>
</evidence>
<dbReference type="Gene3D" id="2.60.40.10">
    <property type="entry name" value="Immunoglobulins"/>
    <property type="match status" value="1"/>
</dbReference>
<dbReference type="RefSeq" id="WP_394827918.1">
    <property type="nucleotide sequence ID" value="NZ_CP089984.1"/>
</dbReference>
<dbReference type="Proteomes" id="UP001370348">
    <property type="component" value="Chromosome"/>
</dbReference>
<feature type="domain" description="Glycoside hydrolase family 2 catalytic" evidence="7">
    <location>
        <begin position="378"/>
        <end position="489"/>
    </location>
</feature>
<keyword evidence="5" id="KW-0732">Signal</keyword>
<organism evidence="10 11">
    <name type="scientific">Pendulispora albinea</name>
    <dbReference type="NCBI Taxonomy" id="2741071"/>
    <lineage>
        <taxon>Bacteria</taxon>
        <taxon>Pseudomonadati</taxon>
        <taxon>Myxococcota</taxon>
        <taxon>Myxococcia</taxon>
        <taxon>Myxococcales</taxon>
        <taxon>Sorangiineae</taxon>
        <taxon>Pendulisporaceae</taxon>
        <taxon>Pendulispora</taxon>
    </lineage>
</organism>
<evidence type="ECO:0000256" key="2">
    <source>
        <dbReference type="ARBA" id="ARBA00022801"/>
    </source>
</evidence>
<feature type="domain" description="Glycoside hydrolase family 2 immunoglobulin-like beta-sandwich" evidence="6">
    <location>
        <begin position="260"/>
        <end position="336"/>
    </location>
</feature>
<evidence type="ECO:0000259" key="8">
    <source>
        <dbReference type="Pfam" id="PF02837"/>
    </source>
</evidence>
<keyword evidence="3" id="KW-0326">Glycosidase</keyword>
<sequence length="959" mass="105290">MIRFHRRSIAARPWVPVVLALVGAASCADDGASSPSSPSSPQGGQESRLGAGSVVAKAPPLTTPWTSEVSPDNARPEYPRPQLVRSDWQNLNGEWQFARASSGEAPPFGRDLSERVLVPYPIESALSGIARHEDRMWYRRTFTVPSNWSGRRVQLNFDAVDWQATVYVNGVQAGAHEGGYDAFSFDITDRLRAGENELIVGVYDPTDAGGQPIGKQRNAPNGIFYTASSGIWQTVWLEPTAAAHITRLDMVPESNRQALRLTVRGAGSGASTVEAVVRDGGAEVARARGTVDTELRIPIANAKSWSPERPFLYDVTVSLMDGETPVDRVTSYFGMRTIALASVGGALRPVLNGRFVFQIGTLDQGYWPDGIYTAPTDEAMKFDIQMHKDLGYNVIRKHIKVEPPRWFYWADKLGLLVWQDMPSMDTRPPSDPAKRQFEAELRELVDEHRSSPAVVVWVLQNEGWGQYDQARLANLVKAWDPSRLVDNMSGINCCGSVDGGNGDLADWHTYVGPSSPRPSPTRAAVLGEFGGLGLRVPDHEWSPGNGFSYEMQPTAAALDARYAGLVQMTESLMKTAGLSAAIYTEITDVENEVNGAVTYDRRVVKVDAARMRGAHEALIESSRERNEPVGPGGLRLGQHQSFQVTTSGLTDRYIRHREGRLVTEIVSAASDDLAKKDATFEVVRGLAQRASNDAGQGRAGCYSFESRNYPGHYLRHRDFRTYEEARDGTALFDADATFCAVPGLSGAGVSLESYNRAGHFLRHFNAELFIAKSGGPNPWDAPASFAPDASWNVADPWWRSSADLPAGALQSLRVMTTGFTNRYARHQNGLGLTEVVDPGSSALLKGDATFRIVRGLANPTCYSLESRNFPGHYLRHKNFRIFKDARDGTVLFDLDATFCAQASVAGPGVTLESYNMKGHFIRHFDSELWAARYGGPNAWDNPDLFDVDIFWNVAPPWAP</sequence>
<dbReference type="InterPro" id="IPR006104">
    <property type="entry name" value="Glyco_hydro_2_N"/>
</dbReference>
<dbReference type="Gene3D" id="3.20.20.80">
    <property type="entry name" value="Glycosidases"/>
    <property type="match status" value="1"/>
</dbReference>
<dbReference type="EMBL" id="CP089984">
    <property type="protein sequence ID" value="WXB18276.1"/>
    <property type="molecule type" value="Genomic_DNA"/>
</dbReference>
<feature type="domain" description="Alpha-L-arabinofuranosidase B arabinose-binding" evidence="9">
    <location>
        <begin position="643"/>
        <end position="793"/>
    </location>
</feature>
<protein>
    <submittedName>
        <fullName evidence="10">AbfB domain-containing protein</fullName>
    </submittedName>
</protein>
<keyword evidence="2" id="KW-0378">Hydrolase</keyword>
<dbReference type="InterPro" id="IPR017853">
    <property type="entry name" value="GH"/>
</dbReference>